<evidence type="ECO:0008006" key="4">
    <source>
        <dbReference type="Google" id="ProtNLM"/>
    </source>
</evidence>
<dbReference type="AlphaFoldDB" id="A0AAU6WKJ7"/>
<feature type="region of interest" description="Disordered" evidence="1">
    <location>
        <begin position="1"/>
        <end position="52"/>
    </location>
</feature>
<organism evidence="2 3">
    <name type="scientific">Chryseobacterium endophyticum</name>
    <dbReference type="NCBI Taxonomy" id="1854762"/>
    <lineage>
        <taxon>Bacteria</taxon>
        <taxon>Pseudomonadati</taxon>
        <taxon>Bacteroidota</taxon>
        <taxon>Flavobacteriia</taxon>
        <taxon>Flavobacteriales</taxon>
        <taxon>Weeksellaceae</taxon>
        <taxon>Chryseobacterium group</taxon>
        <taxon>Chryseobacterium</taxon>
    </lineage>
</organism>
<gene>
    <name evidence="2" type="ORF">AAFP95_14470</name>
</gene>
<dbReference type="EMBL" id="CP154834">
    <property type="protein sequence ID" value="XAO73015.1"/>
    <property type="molecule type" value="Genomic_DNA"/>
</dbReference>
<sequence>MKKETSPPPDTPDPMEISDKTSAAPMSSDGLPATDTTSAPGNIKSDTTRISR</sequence>
<accession>A0AAU6WKJ7</accession>
<feature type="compositionally biased region" description="Polar residues" evidence="1">
    <location>
        <begin position="34"/>
        <end position="45"/>
    </location>
</feature>
<reference evidence="2 3" key="1">
    <citation type="submission" date="2024-04" db="EMBL/GenBank/DDBJ databases">
        <title>Genome sequencing and assembly of rice foliar adapted Chryseobacterium endophyticum OsEnb-ALM-A6.</title>
        <authorList>
            <person name="Kumar S."/>
            <person name="Javed M."/>
            <person name="Chouhan V."/>
            <person name="Charishma K."/>
            <person name="Patel A."/>
            <person name="Kumar M."/>
            <person name="Sahu K.P."/>
            <person name="Kumar A."/>
        </authorList>
    </citation>
    <scope>NUCLEOTIDE SEQUENCE [LARGE SCALE GENOMIC DNA]</scope>
    <source>
        <strain evidence="2 3">OsEnb-ALM-A6</strain>
    </source>
</reference>
<evidence type="ECO:0000256" key="1">
    <source>
        <dbReference type="SAM" id="MobiDB-lite"/>
    </source>
</evidence>
<protein>
    <recommendedName>
        <fullName evidence="4">Sigma-like protein</fullName>
    </recommendedName>
</protein>
<dbReference type="Proteomes" id="UP001463665">
    <property type="component" value="Chromosome"/>
</dbReference>
<evidence type="ECO:0000313" key="2">
    <source>
        <dbReference type="EMBL" id="XAO73015.1"/>
    </source>
</evidence>
<proteinExistence type="predicted"/>
<keyword evidence="3" id="KW-1185">Reference proteome</keyword>
<name>A0AAU6WKJ7_9FLAO</name>
<evidence type="ECO:0000313" key="3">
    <source>
        <dbReference type="Proteomes" id="UP001463665"/>
    </source>
</evidence>
<dbReference type="RefSeq" id="WP_345765657.1">
    <property type="nucleotide sequence ID" value="NZ_CP154834.1"/>
</dbReference>
<feature type="compositionally biased region" description="Pro residues" evidence="1">
    <location>
        <begin position="1"/>
        <end position="12"/>
    </location>
</feature>